<proteinExistence type="predicted"/>
<gene>
    <name evidence="1" type="ORF">MANES_12G028850v8</name>
</gene>
<organism evidence="1 2">
    <name type="scientific">Manihot esculenta</name>
    <name type="common">Cassava</name>
    <name type="synonym">Jatropha manihot</name>
    <dbReference type="NCBI Taxonomy" id="3983"/>
    <lineage>
        <taxon>Eukaryota</taxon>
        <taxon>Viridiplantae</taxon>
        <taxon>Streptophyta</taxon>
        <taxon>Embryophyta</taxon>
        <taxon>Tracheophyta</taxon>
        <taxon>Spermatophyta</taxon>
        <taxon>Magnoliopsida</taxon>
        <taxon>eudicotyledons</taxon>
        <taxon>Gunneridae</taxon>
        <taxon>Pentapetalae</taxon>
        <taxon>rosids</taxon>
        <taxon>fabids</taxon>
        <taxon>Malpighiales</taxon>
        <taxon>Euphorbiaceae</taxon>
        <taxon>Crotonoideae</taxon>
        <taxon>Manihoteae</taxon>
        <taxon>Manihot</taxon>
    </lineage>
</organism>
<evidence type="ECO:0000313" key="1">
    <source>
        <dbReference type="EMBL" id="KAG8641739.1"/>
    </source>
</evidence>
<name>A0ACB7GP87_MANES</name>
<dbReference type="EMBL" id="CM004398">
    <property type="protein sequence ID" value="KAG8641739.1"/>
    <property type="molecule type" value="Genomic_DNA"/>
</dbReference>
<reference evidence="2" key="1">
    <citation type="journal article" date="2016" name="Nat. Biotechnol.">
        <title>Sequencing wild and cultivated cassava and related species reveals extensive interspecific hybridization and genetic diversity.</title>
        <authorList>
            <person name="Bredeson J.V."/>
            <person name="Lyons J.B."/>
            <person name="Prochnik S.E."/>
            <person name="Wu G.A."/>
            <person name="Ha C.M."/>
            <person name="Edsinger-Gonzales E."/>
            <person name="Grimwood J."/>
            <person name="Schmutz J."/>
            <person name="Rabbi I.Y."/>
            <person name="Egesi C."/>
            <person name="Nauluvula P."/>
            <person name="Lebot V."/>
            <person name="Ndunguru J."/>
            <person name="Mkamilo G."/>
            <person name="Bart R.S."/>
            <person name="Setter T.L."/>
            <person name="Gleadow R.M."/>
            <person name="Kulakow P."/>
            <person name="Ferguson M.E."/>
            <person name="Rounsley S."/>
            <person name="Rokhsar D.S."/>
        </authorList>
    </citation>
    <scope>NUCLEOTIDE SEQUENCE [LARGE SCALE GENOMIC DNA]</scope>
    <source>
        <strain evidence="2">cv. AM560-2</strain>
    </source>
</reference>
<accession>A0ACB7GP87</accession>
<keyword evidence="2" id="KW-1185">Reference proteome</keyword>
<protein>
    <submittedName>
        <fullName evidence="1">Uncharacterized protein</fullName>
    </submittedName>
</protein>
<evidence type="ECO:0000313" key="2">
    <source>
        <dbReference type="Proteomes" id="UP000091857"/>
    </source>
</evidence>
<comment type="caution">
    <text evidence="1">The sequence shown here is derived from an EMBL/GenBank/DDBJ whole genome shotgun (WGS) entry which is preliminary data.</text>
</comment>
<dbReference type="Proteomes" id="UP000091857">
    <property type="component" value="Chromosome 12"/>
</dbReference>
<sequence length="121" mass="14021">MNELKFKRPLPYHRRQNHALLCFSFFSLSEPLLLLNPTIHSQFFTHAGSCHRFFSFLLFNSPSAFQIYIWLCHSERDLRKGSISSLISSSLEPLVLLLLLRASDRVESTNQERLSSTLPLL</sequence>